<keyword evidence="2" id="KW-1133">Transmembrane helix</keyword>
<dbReference type="AlphaFoldDB" id="A0A0M3IIL5"/>
<sequence length="201" mass="21976">MADIDDIDHGYAVGTEAMEKAERIALQAATPAPNVELTPLVISLIVVLCMLVFALIVSSFILRMCITKRREGRGARAGATVKKQTQQIEANILLSSSKEVKTKSTSTTTPTTTYQEVQTSVLNEQPNVTNVESSQKVDRSTSPGRPSTFSSDKVHNASGRGLLVRRTFVYSHGNWRTVDEAPEFSFEIDSDSPTDISLNIE</sequence>
<feature type="compositionally biased region" description="Polar residues" evidence="1">
    <location>
        <begin position="128"/>
        <end position="151"/>
    </location>
</feature>
<evidence type="ECO:0000313" key="3">
    <source>
        <dbReference type="Proteomes" id="UP000036681"/>
    </source>
</evidence>
<keyword evidence="2" id="KW-0472">Membrane</keyword>
<feature type="region of interest" description="Disordered" evidence="1">
    <location>
        <begin position="128"/>
        <end position="155"/>
    </location>
</feature>
<reference evidence="4" key="1">
    <citation type="submission" date="2017-02" db="UniProtKB">
        <authorList>
            <consortium name="WormBaseParasite"/>
        </authorList>
    </citation>
    <scope>IDENTIFICATION</scope>
</reference>
<keyword evidence="3" id="KW-1185">Reference proteome</keyword>
<evidence type="ECO:0000313" key="4">
    <source>
        <dbReference type="WBParaSite" id="ALUE_0001839901-mRNA-1"/>
    </source>
</evidence>
<organism evidence="3 4">
    <name type="scientific">Ascaris lumbricoides</name>
    <name type="common">Giant roundworm</name>
    <dbReference type="NCBI Taxonomy" id="6252"/>
    <lineage>
        <taxon>Eukaryota</taxon>
        <taxon>Metazoa</taxon>
        <taxon>Ecdysozoa</taxon>
        <taxon>Nematoda</taxon>
        <taxon>Chromadorea</taxon>
        <taxon>Rhabditida</taxon>
        <taxon>Spirurina</taxon>
        <taxon>Ascaridomorpha</taxon>
        <taxon>Ascaridoidea</taxon>
        <taxon>Ascarididae</taxon>
        <taxon>Ascaris</taxon>
    </lineage>
</organism>
<proteinExistence type="predicted"/>
<keyword evidence="2" id="KW-0812">Transmembrane</keyword>
<accession>A0A0M3IIL5</accession>
<evidence type="ECO:0000256" key="2">
    <source>
        <dbReference type="SAM" id="Phobius"/>
    </source>
</evidence>
<feature type="transmembrane region" description="Helical" evidence="2">
    <location>
        <begin position="40"/>
        <end position="66"/>
    </location>
</feature>
<dbReference type="WBParaSite" id="ALUE_0001839901-mRNA-1">
    <property type="protein sequence ID" value="ALUE_0001839901-mRNA-1"/>
    <property type="gene ID" value="ALUE_0001839901"/>
</dbReference>
<dbReference type="Proteomes" id="UP000036681">
    <property type="component" value="Unplaced"/>
</dbReference>
<evidence type="ECO:0000256" key="1">
    <source>
        <dbReference type="SAM" id="MobiDB-lite"/>
    </source>
</evidence>
<protein>
    <submittedName>
        <fullName evidence="4">Uncharacterized protein</fullName>
    </submittedName>
</protein>
<name>A0A0M3IIL5_ASCLU</name>